<organism evidence="1 2">
    <name type="scientific">Paratrimastix pyriformis</name>
    <dbReference type="NCBI Taxonomy" id="342808"/>
    <lineage>
        <taxon>Eukaryota</taxon>
        <taxon>Metamonada</taxon>
        <taxon>Preaxostyla</taxon>
        <taxon>Paratrimastigidae</taxon>
        <taxon>Paratrimastix</taxon>
    </lineage>
</organism>
<reference evidence="1" key="1">
    <citation type="journal article" date="2022" name="bioRxiv">
        <title>Genomics of Preaxostyla Flagellates Illuminates Evolutionary Transitions and the Path Towards Mitochondrial Loss.</title>
        <authorList>
            <person name="Novak L.V.F."/>
            <person name="Treitli S.C."/>
            <person name="Pyrih J."/>
            <person name="Halakuc P."/>
            <person name="Pipaliya S.V."/>
            <person name="Vacek V."/>
            <person name="Brzon O."/>
            <person name="Soukal P."/>
            <person name="Eme L."/>
            <person name="Dacks J.B."/>
            <person name="Karnkowska A."/>
            <person name="Elias M."/>
            <person name="Hampl V."/>
        </authorList>
    </citation>
    <scope>NUCLEOTIDE SEQUENCE</scope>
    <source>
        <strain evidence="1">RCP-MX</strain>
    </source>
</reference>
<name>A0ABQ8U9K9_9EUKA</name>
<protein>
    <submittedName>
        <fullName evidence="1">Uncharacterized protein</fullName>
    </submittedName>
</protein>
<dbReference type="EMBL" id="JAPMOS010000149">
    <property type="protein sequence ID" value="KAJ4454546.1"/>
    <property type="molecule type" value="Genomic_DNA"/>
</dbReference>
<comment type="caution">
    <text evidence="1">The sequence shown here is derived from an EMBL/GenBank/DDBJ whole genome shotgun (WGS) entry which is preliminary data.</text>
</comment>
<accession>A0ABQ8U9K9</accession>
<keyword evidence="2" id="KW-1185">Reference proteome</keyword>
<evidence type="ECO:0000313" key="1">
    <source>
        <dbReference type="EMBL" id="KAJ4454546.1"/>
    </source>
</evidence>
<sequence length="316" mass="35020">MVTLTLLETLAAQMDQQAAAAEQAGRSAILSPGHARNNYGCVSHHFFMGPDPATSRLKQSKIIQCGPAPTRSVIIISDGEFNDARGNPKYRHKDWAWFYSRPFNPNTCMSTFDSRIGAVSGFLIMMILCDPHDPTCLPACSAASGIQIFVVFVILVFDHWMNVYPTFERLACLFCCISIGQGAHAERLANLAKQSGGVSIPISHEGNASECDTALRDLVLDITDLYYPIFFQGSPPHITHTFPRQGNASGNASVCSTALRDLVRFMQFRGLVFEADWHECIVKRPRDRTVGSWLGQYYIEELDSIVIVMAPRILVE</sequence>
<dbReference type="Proteomes" id="UP001141327">
    <property type="component" value="Unassembled WGS sequence"/>
</dbReference>
<gene>
    <name evidence="1" type="ORF">PAPYR_10732</name>
</gene>
<evidence type="ECO:0000313" key="2">
    <source>
        <dbReference type="Proteomes" id="UP001141327"/>
    </source>
</evidence>
<proteinExistence type="predicted"/>